<keyword evidence="6" id="KW-1185">Reference proteome</keyword>
<dbReference type="EMBL" id="JBHSQV010000187">
    <property type="protein sequence ID" value="MFC5989142.1"/>
    <property type="molecule type" value="Genomic_DNA"/>
</dbReference>
<dbReference type="SFLD" id="SFLDG01084">
    <property type="entry name" value="Uncharacterised_Radical_SAM_Su"/>
    <property type="match status" value="1"/>
</dbReference>
<evidence type="ECO:0000256" key="2">
    <source>
        <dbReference type="ARBA" id="ARBA00023004"/>
    </source>
</evidence>
<dbReference type="Proteomes" id="UP001596250">
    <property type="component" value="Unassembled WGS sequence"/>
</dbReference>
<organism evidence="5 6">
    <name type="scientific">Marinicrinis lubricantis</name>
    <dbReference type="NCBI Taxonomy" id="2086470"/>
    <lineage>
        <taxon>Bacteria</taxon>
        <taxon>Bacillati</taxon>
        <taxon>Bacillota</taxon>
        <taxon>Bacilli</taxon>
        <taxon>Bacillales</taxon>
        <taxon>Paenibacillaceae</taxon>
    </lineage>
</organism>
<proteinExistence type="predicted"/>
<dbReference type="PROSITE" id="PS51918">
    <property type="entry name" value="RADICAL_SAM"/>
    <property type="match status" value="1"/>
</dbReference>
<evidence type="ECO:0000259" key="4">
    <source>
        <dbReference type="PROSITE" id="PS51918"/>
    </source>
</evidence>
<dbReference type="SFLD" id="SFLDS00029">
    <property type="entry name" value="Radical_SAM"/>
    <property type="match status" value="1"/>
</dbReference>
<dbReference type="Pfam" id="PF04055">
    <property type="entry name" value="Radical_SAM"/>
    <property type="match status" value="1"/>
</dbReference>
<dbReference type="InterPro" id="IPR040086">
    <property type="entry name" value="MJ0683-like"/>
</dbReference>
<evidence type="ECO:0000256" key="3">
    <source>
        <dbReference type="ARBA" id="ARBA00023014"/>
    </source>
</evidence>
<keyword evidence="3" id="KW-0411">Iron-sulfur</keyword>
<dbReference type="SUPFAM" id="SSF102114">
    <property type="entry name" value="Radical SAM enzymes"/>
    <property type="match status" value="1"/>
</dbReference>
<evidence type="ECO:0000256" key="1">
    <source>
        <dbReference type="ARBA" id="ARBA00022723"/>
    </source>
</evidence>
<dbReference type="PANTHER" id="PTHR43432:SF5">
    <property type="entry name" value="ELP3_MIAA_NIFB-LIKE RADICAL SAM CORE DOMAIN-CONTAINING PROTEIN"/>
    <property type="match status" value="1"/>
</dbReference>
<dbReference type="CDD" id="cd01335">
    <property type="entry name" value="Radical_SAM"/>
    <property type="match status" value="1"/>
</dbReference>
<keyword evidence="2" id="KW-0408">Iron</keyword>
<reference evidence="6" key="1">
    <citation type="journal article" date="2019" name="Int. J. Syst. Evol. Microbiol.">
        <title>The Global Catalogue of Microorganisms (GCM) 10K type strain sequencing project: providing services to taxonomists for standard genome sequencing and annotation.</title>
        <authorList>
            <consortium name="The Broad Institute Genomics Platform"/>
            <consortium name="The Broad Institute Genome Sequencing Center for Infectious Disease"/>
            <person name="Wu L."/>
            <person name="Ma J."/>
        </authorList>
    </citation>
    <scope>NUCLEOTIDE SEQUENCE [LARGE SCALE GENOMIC DNA]</scope>
    <source>
        <strain evidence="6">CCM 8749</strain>
    </source>
</reference>
<dbReference type="InterPro" id="IPR006638">
    <property type="entry name" value="Elp3/MiaA/NifB-like_rSAM"/>
</dbReference>
<name>A0ABW1IVN3_9BACL</name>
<dbReference type="Gene3D" id="3.80.30.30">
    <property type="match status" value="1"/>
</dbReference>
<dbReference type="InterPro" id="IPR007197">
    <property type="entry name" value="rSAM"/>
</dbReference>
<protein>
    <submittedName>
        <fullName evidence="5">Radical SAM protein</fullName>
    </submittedName>
</protein>
<evidence type="ECO:0000313" key="6">
    <source>
        <dbReference type="Proteomes" id="UP001596250"/>
    </source>
</evidence>
<gene>
    <name evidence="5" type="ORF">ACFPXP_22280</name>
</gene>
<evidence type="ECO:0000313" key="5">
    <source>
        <dbReference type="EMBL" id="MFC5989142.1"/>
    </source>
</evidence>
<dbReference type="RefSeq" id="WP_379896704.1">
    <property type="nucleotide sequence ID" value="NZ_CBCSCT010000002.1"/>
</dbReference>
<feature type="domain" description="Radical SAM core" evidence="4">
    <location>
        <begin position="18"/>
        <end position="277"/>
    </location>
</feature>
<accession>A0ABW1IVN3</accession>
<dbReference type="InterPro" id="IPR058240">
    <property type="entry name" value="rSAM_sf"/>
</dbReference>
<sequence>MAKTYESITTKQTMTRVKEERMPFDWSINPYRGCAHGCSFCYARGFQAFIQHGADDEFQNHIMMKMNAAEALEAQLAKLAARFKYDIDAVGRYVGAVAIGTATDPYQPVEGKSKLTRECLKVLAKYRIRTSITTRSPLILRDLDLITVMPPHISVNISMNTLDAKLTRTLEPGSPLPAKRLETIEQLVQHGVDTTLFLAPILPFLTDSEEQLEAVFEAARKSGASSVMTSVLRLSPDVKKGYYNMLKQHFPDKLPGYYRLYSGAYSTKAYQESIHRLTDELRRKYAFGVESLKEEEIKKINPCDDENTVSLEQLAGGLPLEQLSFSF</sequence>
<keyword evidence="1" id="KW-0479">Metal-binding</keyword>
<dbReference type="SMART" id="SM00729">
    <property type="entry name" value="Elp3"/>
    <property type="match status" value="1"/>
</dbReference>
<comment type="caution">
    <text evidence="5">The sequence shown here is derived from an EMBL/GenBank/DDBJ whole genome shotgun (WGS) entry which is preliminary data.</text>
</comment>
<dbReference type="PANTHER" id="PTHR43432">
    <property type="entry name" value="SLR0285 PROTEIN"/>
    <property type="match status" value="1"/>
</dbReference>